<feature type="transmembrane region" description="Helical" evidence="2">
    <location>
        <begin position="425"/>
        <end position="451"/>
    </location>
</feature>
<keyword evidence="4" id="KW-1185">Reference proteome</keyword>
<feature type="transmembrane region" description="Helical" evidence="2">
    <location>
        <begin position="232"/>
        <end position="251"/>
    </location>
</feature>
<feature type="transmembrane region" description="Helical" evidence="2">
    <location>
        <begin position="198"/>
        <end position="220"/>
    </location>
</feature>
<proteinExistence type="predicted"/>
<dbReference type="InterPro" id="IPR058062">
    <property type="entry name" value="SCO7613_C"/>
</dbReference>
<feature type="transmembrane region" description="Helical" evidence="2">
    <location>
        <begin position="781"/>
        <end position="798"/>
    </location>
</feature>
<feature type="transmembrane region" description="Helical" evidence="2">
    <location>
        <begin position="142"/>
        <end position="160"/>
    </location>
</feature>
<feature type="transmembrane region" description="Helical" evidence="2">
    <location>
        <begin position="725"/>
        <end position="740"/>
    </location>
</feature>
<feature type="transmembrane region" description="Helical" evidence="2">
    <location>
        <begin position="167"/>
        <end position="186"/>
    </location>
</feature>
<feature type="transmembrane region" description="Helical" evidence="2">
    <location>
        <begin position="302"/>
        <end position="323"/>
    </location>
</feature>
<feature type="transmembrane region" description="Helical" evidence="2">
    <location>
        <begin position="698"/>
        <end position="718"/>
    </location>
</feature>
<evidence type="ECO:0008006" key="5">
    <source>
        <dbReference type="Google" id="ProtNLM"/>
    </source>
</evidence>
<sequence>MTRFADPARCPDCRATLTPGSLLCPACRLDLSGELGQRLFTLLTDADSVLVQMRSRSAAPVPAGAPTPGTRVPVGAGGPGLPPQPAPPGGPAPFPSAPAPRPAVRASSVPQVLLGLGALTLLVAISLFFAVTWAALGPDGRAVVLVLLTLATSAVTAELARRDLRGATEALGLVSLGLVAGDVFAARDAGWLHPGNGAQMSLVLGTVLLVAGTTSALALTRTRAGRLVSGEVVAALGAACVAGGIADSGWGSTAGRLVVAVPLVALLAVMARLLGQLVPGGPSDSAFLPLPEPGRTPRRRRLLPMQAETAGIALVTVAAWLALAGTALERVFDDLTLAGVWGGSGLPLLAAAVYAALPALLPGLRAARVTALAVAVAPLTVLLTAPAFDESGTTLALVMAVATLVLAVVLATGPLPWVRAAGSGLLVTVPVLVAHSLELLVAGLRAFAAAVEKGWDGSLTGRLDPPVGGLAAPWVLPAALLVLVVTGFAVHRAATGSRPSAEQVRRVSETSAIVAVHGGLLVLRTPVVALLAVMLLTTLRVGIDGLRGHPRMTQAAAAWSSFALGALALTLSAYDEWLTLLACLVLGGLAALHHRSPALGGWAAWGGGLVLGPLGALGLWAGTSLLEVRGDWAALVVLLALGAWVVLRGLADTEGSGEHPVRDPWTDPVVGVEVGTIAAAALTAVVGVMVFSPLDLQAPWTSVHLTVAGVVASIVSLTREERRRVAGWAAFVLLTAASWVRLSDIGVHQPEAYTVPSALVLLVVGWFHLRQHPAAGTMRAWSSGLGLALVPSLLWVLADPVSLRALLLGLVCLGLVLLGTSRRWAAPFVWGAAVGTVLVLRMVAPVALLVGPFLVFAVGGVLLLVVGATWEHRLKDAERLRRYVDGLR</sequence>
<feature type="transmembrane region" description="Helical" evidence="2">
    <location>
        <begin position="599"/>
        <end position="620"/>
    </location>
</feature>
<feature type="transmembrane region" description="Helical" evidence="2">
    <location>
        <begin position="112"/>
        <end position="136"/>
    </location>
</feature>
<feature type="compositionally biased region" description="Pro residues" evidence="1">
    <location>
        <begin position="80"/>
        <end position="101"/>
    </location>
</feature>
<keyword evidence="2" id="KW-0812">Transmembrane</keyword>
<feature type="transmembrane region" description="Helical" evidence="2">
    <location>
        <begin position="672"/>
        <end position="692"/>
    </location>
</feature>
<dbReference type="RefSeq" id="WP_310302273.1">
    <property type="nucleotide sequence ID" value="NZ_BAAAPS010000013.1"/>
</dbReference>
<dbReference type="EMBL" id="JAVDYG010000001">
    <property type="protein sequence ID" value="MDR7362807.1"/>
    <property type="molecule type" value="Genomic_DNA"/>
</dbReference>
<evidence type="ECO:0000313" key="3">
    <source>
        <dbReference type="EMBL" id="MDR7362807.1"/>
    </source>
</evidence>
<evidence type="ECO:0000256" key="1">
    <source>
        <dbReference type="SAM" id="MobiDB-lite"/>
    </source>
</evidence>
<evidence type="ECO:0000313" key="4">
    <source>
        <dbReference type="Proteomes" id="UP001183648"/>
    </source>
</evidence>
<protein>
    <recommendedName>
        <fullName evidence="5">DUF2157 domain-containing protein</fullName>
    </recommendedName>
</protein>
<feature type="transmembrane region" description="Helical" evidence="2">
    <location>
        <begin position="512"/>
        <end position="536"/>
    </location>
</feature>
<keyword evidence="2" id="KW-1133">Transmembrane helix</keyword>
<keyword evidence="2" id="KW-0472">Membrane</keyword>
<feature type="transmembrane region" description="Helical" evidence="2">
    <location>
        <begin position="556"/>
        <end position="587"/>
    </location>
</feature>
<name>A0ABU2BVY8_9ACTN</name>
<feature type="transmembrane region" description="Helical" evidence="2">
    <location>
        <begin position="752"/>
        <end position="769"/>
    </location>
</feature>
<feature type="transmembrane region" description="Helical" evidence="2">
    <location>
        <begin position="369"/>
        <end position="388"/>
    </location>
</feature>
<feature type="transmembrane region" description="Helical" evidence="2">
    <location>
        <begin position="828"/>
        <end position="847"/>
    </location>
</feature>
<feature type="transmembrane region" description="Helical" evidence="2">
    <location>
        <begin position="335"/>
        <end position="357"/>
    </location>
</feature>
<dbReference type="Proteomes" id="UP001183648">
    <property type="component" value="Unassembled WGS sequence"/>
</dbReference>
<feature type="region of interest" description="Disordered" evidence="1">
    <location>
        <begin position="57"/>
        <end position="101"/>
    </location>
</feature>
<dbReference type="NCBIfam" id="NF047321">
    <property type="entry name" value="SCO7613_CTERM"/>
    <property type="match status" value="1"/>
</dbReference>
<feature type="transmembrane region" description="Helical" evidence="2">
    <location>
        <begin position="471"/>
        <end position="491"/>
    </location>
</feature>
<feature type="compositionally biased region" description="Low complexity" evidence="1">
    <location>
        <begin position="58"/>
        <end position="74"/>
    </location>
</feature>
<evidence type="ECO:0000256" key="2">
    <source>
        <dbReference type="SAM" id="Phobius"/>
    </source>
</evidence>
<feature type="transmembrane region" description="Helical" evidence="2">
    <location>
        <begin position="804"/>
        <end position="821"/>
    </location>
</feature>
<feature type="transmembrane region" description="Helical" evidence="2">
    <location>
        <begin position="257"/>
        <end position="275"/>
    </location>
</feature>
<feature type="transmembrane region" description="Helical" evidence="2">
    <location>
        <begin position="853"/>
        <end position="872"/>
    </location>
</feature>
<feature type="transmembrane region" description="Helical" evidence="2">
    <location>
        <begin position="632"/>
        <end position="651"/>
    </location>
</feature>
<comment type="caution">
    <text evidence="3">The sequence shown here is derived from an EMBL/GenBank/DDBJ whole genome shotgun (WGS) entry which is preliminary data.</text>
</comment>
<organism evidence="3 4">
    <name type="scientific">Nocardioides marmoribigeumensis</name>
    <dbReference type="NCBI Taxonomy" id="433649"/>
    <lineage>
        <taxon>Bacteria</taxon>
        <taxon>Bacillati</taxon>
        <taxon>Actinomycetota</taxon>
        <taxon>Actinomycetes</taxon>
        <taxon>Propionibacteriales</taxon>
        <taxon>Nocardioidaceae</taxon>
        <taxon>Nocardioides</taxon>
    </lineage>
</organism>
<gene>
    <name evidence="3" type="ORF">J2S63_002360</name>
</gene>
<reference evidence="3 4" key="1">
    <citation type="submission" date="2023-07" db="EMBL/GenBank/DDBJ databases">
        <title>Sequencing the genomes of 1000 actinobacteria strains.</title>
        <authorList>
            <person name="Klenk H.-P."/>
        </authorList>
    </citation>
    <scope>NUCLEOTIDE SEQUENCE [LARGE SCALE GENOMIC DNA]</scope>
    <source>
        <strain evidence="3 4">DSM 19426</strain>
    </source>
</reference>
<accession>A0ABU2BVY8</accession>
<feature type="transmembrane region" description="Helical" evidence="2">
    <location>
        <begin position="394"/>
        <end position="413"/>
    </location>
</feature>